<reference evidence="1 2" key="1">
    <citation type="journal article" date="2023" name="G3 (Bethesda)">
        <title>A chromosome-length genome assembly and annotation of blackberry (Rubus argutus, cv. 'Hillquist').</title>
        <authorList>
            <person name="Bruna T."/>
            <person name="Aryal R."/>
            <person name="Dudchenko O."/>
            <person name="Sargent D.J."/>
            <person name="Mead D."/>
            <person name="Buti M."/>
            <person name="Cavallini A."/>
            <person name="Hytonen T."/>
            <person name="Andres J."/>
            <person name="Pham M."/>
            <person name="Weisz D."/>
            <person name="Mascagni F."/>
            <person name="Usai G."/>
            <person name="Natali L."/>
            <person name="Bassil N."/>
            <person name="Fernandez G.E."/>
            <person name="Lomsadze A."/>
            <person name="Armour M."/>
            <person name="Olukolu B."/>
            <person name="Poorten T."/>
            <person name="Britton C."/>
            <person name="Davik J."/>
            <person name="Ashrafi H."/>
            <person name="Aiden E.L."/>
            <person name="Borodovsky M."/>
            <person name="Worthington M."/>
        </authorList>
    </citation>
    <scope>NUCLEOTIDE SEQUENCE [LARGE SCALE GENOMIC DNA]</scope>
    <source>
        <strain evidence="1">PI 553951</strain>
    </source>
</reference>
<sequence length="88" mass="9792">MILAKSNFLNFTVFCRFHLLGEFDEGKKSAGNVLMDTTVGEGSLNLNPCVFRKLLVQLPRCPIVAILQLLCISLHHCCEPNLGRSCQN</sequence>
<dbReference type="AlphaFoldDB" id="A0AAW1YBW3"/>
<evidence type="ECO:0000313" key="1">
    <source>
        <dbReference type="EMBL" id="KAK9946553.1"/>
    </source>
</evidence>
<proteinExistence type="predicted"/>
<accession>A0AAW1YBW3</accession>
<dbReference type="Proteomes" id="UP001457282">
    <property type="component" value="Unassembled WGS sequence"/>
</dbReference>
<gene>
    <name evidence="1" type="ORF">M0R45_012013</name>
</gene>
<evidence type="ECO:0000313" key="2">
    <source>
        <dbReference type="Proteomes" id="UP001457282"/>
    </source>
</evidence>
<organism evidence="1 2">
    <name type="scientific">Rubus argutus</name>
    <name type="common">Southern blackberry</name>
    <dbReference type="NCBI Taxonomy" id="59490"/>
    <lineage>
        <taxon>Eukaryota</taxon>
        <taxon>Viridiplantae</taxon>
        <taxon>Streptophyta</taxon>
        <taxon>Embryophyta</taxon>
        <taxon>Tracheophyta</taxon>
        <taxon>Spermatophyta</taxon>
        <taxon>Magnoliopsida</taxon>
        <taxon>eudicotyledons</taxon>
        <taxon>Gunneridae</taxon>
        <taxon>Pentapetalae</taxon>
        <taxon>rosids</taxon>
        <taxon>fabids</taxon>
        <taxon>Rosales</taxon>
        <taxon>Rosaceae</taxon>
        <taxon>Rosoideae</taxon>
        <taxon>Rosoideae incertae sedis</taxon>
        <taxon>Rubus</taxon>
    </lineage>
</organism>
<comment type="caution">
    <text evidence="1">The sequence shown here is derived from an EMBL/GenBank/DDBJ whole genome shotgun (WGS) entry which is preliminary data.</text>
</comment>
<protein>
    <submittedName>
        <fullName evidence="1">Uncharacterized protein</fullName>
    </submittedName>
</protein>
<keyword evidence="2" id="KW-1185">Reference proteome</keyword>
<name>A0AAW1YBW3_RUBAR</name>
<dbReference type="EMBL" id="JBEDUW010000002">
    <property type="protein sequence ID" value="KAK9946553.1"/>
    <property type="molecule type" value="Genomic_DNA"/>
</dbReference>